<dbReference type="InterPro" id="IPR019446">
    <property type="entry name" value="BMT5-like"/>
</dbReference>
<sequence length="436" mass="48980">MMQHRGPTIDASAHHAPYPRRNLDKLYCQSLTYLCAIGALPRRPNNNNNSSDVAVADAVDAPSVATAAATTAPCCVPCAYKICNFDISLDSDFTKRIPNQRPEQCPRSHSSYNDGDGETDSRDGTMRYHRGMNVLTVGDGDFTFSLAVARLVIGDTNNDCHTTSRGMVVATSYENSDTLRKVYPDFDKTLDSLTCHGENIVTVAYNVDATRLDETLPEHLQRGRVKFHRICWNFPCTAIDSGQDGQNDAMEQNKELCRKFVANALSYLDADCGEIHMAHKTKPPYNQWLLEKVALEGLGNQADIIKRYGNGREFEYKGRIVFDRCTLPPYTPRKALDRKSFPCHDACIYVFGWRKKNNYDQDHHLSTLTTPQSSTTDNVPVVPILPSSIVPVNSKMMDMIRSIHIEHSNSKRKSDTRTNITSNKRNGPRNKRRKKG</sequence>
<dbReference type="Pfam" id="PF10354">
    <property type="entry name" value="BMT5-like"/>
    <property type="match status" value="1"/>
</dbReference>
<feature type="region of interest" description="Disordered" evidence="1">
    <location>
        <begin position="405"/>
        <end position="436"/>
    </location>
</feature>
<evidence type="ECO:0000313" key="4">
    <source>
        <dbReference type="Proteomes" id="UP001530293"/>
    </source>
</evidence>
<dbReference type="EMBL" id="JALLBG020000254">
    <property type="protein sequence ID" value="KAL3757783.1"/>
    <property type="molecule type" value="Genomic_DNA"/>
</dbReference>
<protein>
    <recommendedName>
        <fullName evidence="2">25S rRNA (uridine-N(3))-methyltransferase BMT5-like domain-containing protein</fullName>
    </recommendedName>
</protein>
<comment type="caution">
    <text evidence="3">The sequence shown here is derived from an EMBL/GenBank/DDBJ whole genome shotgun (WGS) entry which is preliminary data.</text>
</comment>
<dbReference type="PANTHER" id="PTHR11538">
    <property type="entry name" value="PHENYLALANYL-TRNA SYNTHETASE"/>
    <property type="match status" value="1"/>
</dbReference>
<dbReference type="Proteomes" id="UP001530293">
    <property type="component" value="Unassembled WGS sequence"/>
</dbReference>
<reference evidence="3 4" key="1">
    <citation type="submission" date="2024-10" db="EMBL/GenBank/DDBJ databases">
        <title>Updated reference genomes for cyclostephanoid diatoms.</title>
        <authorList>
            <person name="Roberts W.R."/>
            <person name="Alverson A.J."/>
        </authorList>
    </citation>
    <scope>NUCLEOTIDE SEQUENCE [LARGE SCALE GENOMIC DNA]</scope>
    <source>
        <strain evidence="3 4">AJA232-27</strain>
    </source>
</reference>
<accession>A0ABD3M218</accession>
<name>A0ABD3M218_9STRA</name>
<proteinExistence type="predicted"/>
<organism evidence="3 4">
    <name type="scientific">Discostella pseudostelligera</name>
    <dbReference type="NCBI Taxonomy" id="259834"/>
    <lineage>
        <taxon>Eukaryota</taxon>
        <taxon>Sar</taxon>
        <taxon>Stramenopiles</taxon>
        <taxon>Ochrophyta</taxon>
        <taxon>Bacillariophyta</taxon>
        <taxon>Coscinodiscophyceae</taxon>
        <taxon>Thalassiosirophycidae</taxon>
        <taxon>Stephanodiscales</taxon>
        <taxon>Stephanodiscaceae</taxon>
        <taxon>Discostella</taxon>
    </lineage>
</organism>
<keyword evidence="4" id="KW-1185">Reference proteome</keyword>
<feature type="compositionally biased region" description="Basic and acidic residues" evidence="1">
    <location>
        <begin position="405"/>
        <end position="416"/>
    </location>
</feature>
<evidence type="ECO:0000256" key="1">
    <source>
        <dbReference type="SAM" id="MobiDB-lite"/>
    </source>
</evidence>
<feature type="domain" description="25S rRNA (uridine-N(3))-methyltransferase BMT5-like" evidence="2">
    <location>
        <begin position="135"/>
        <end position="333"/>
    </location>
</feature>
<feature type="region of interest" description="Disordered" evidence="1">
    <location>
        <begin position="96"/>
        <end position="125"/>
    </location>
</feature>
<feature type="compositionally biased region" description="Basic residues" evidence="1">
    <location>
        <begin position="426"/>
        <end position="436"/>
    </location>
</feature>
<gene>
    <name evidence="3" type="ORF">ACHAWU_000424</name>
</gene>
<dbReference type="AlphaFoldDB" id="A0ABD3M218"/>
<evidence type="ECO:0000259" key="2">
    <source>
        <dbReference type="Pfam" id="PF10354"/>
    </source>
</evidence>
<dbReference type="PANTHER" id="PTHR11538:SF104">
    <property type="entry name" value="25S RRNA (URIDINE-N(3))-METHYLTRANSFERASE BMT5-LIKE DOMAIN-CONTAINING PROTEIN"/>
    <property type="match status" value="1"/>
</dbReference>
<evidence type="ECO:0000313" key="3">
    <source>
        <dbReference type="EMBL" id="KAL3757783.1"/>
    </source>
</evidence>